<protein>
    <submittedName>
        <fullName evidence="2">Uncharacterized protein</fullName>
    </submittedName>
</protein>
<evidence type="ECO:0000256" key="1">
    <source>
        <dbReference type="SAM" id="MobiDB-lite"/>
    </source>
</evidence>
<evidence type="ECO:0000313" key="4">
    <source>
        <dbReference type="Proteomes" id="UP001152797"/>
    </source>
</evidence>
<dbReference type="EMBL" id="CAMXCT030005217">
    <property type="protein sequence ID" value="CAL4799027.1"/>
    <property type="molecule type" value="Genomic_DNA"/>
</dbReference>
<sequence length="238" mass="26376">MFLKYCEQCAYDAKTSLKSNVVGQYLEMGADVCGRKNGASALLLRLGATPKLAERQGGGLSRGLWSLLFEGQENWRLHRTGQIVNAPLRFLEGDRVLCRVEAPGNLTTWEEGVVVGLWYKEKDWPPQFQGAPYEVKLDIGSHVYALVDHSGLIQREAREKPATLGASGYGNGNGNANAKPQGRFQKRQREDGSWELLDTKSGKARACSPPDSDEDAPLLPYCYHLLPLPPLIKRGYIM</sequence>
<gene>
    <name evidence="2" type="ORF">C1SCF055_LOCUS36850</name>
</gene>
<reference evidence="3 4" key="2">
    <citation type="submission" date="2024-05" db="EMBL/GenBank/DDBJ databases">
        <authorList>
            <person name="Chen Y."/>
            <person name="Shah S."/>
            <person name="Dougan E. K."/>
            <person name="Thang M."/>
            <person name="Chan C."/>
        </authorList>
    </citation>
    <scope>NUCLEOTIDE SEQUENCE [LARGE SCALE GENOMIC DNA]</scope>
</reference>
<dbReference type="EMBL" id="CAMXCT010005217">
    <property type="protein sequence ID" value="CAI4011715.1"/>
    <property type="molecule type" value="Genomic_DNA"/>
</dbReference>
<dbReference type="EMBL" id="CAMXCT020005217">
    <property type="protein sequence ID" value="CAL1165090.1"/>
    <property type="molecule type" value="Genomic_DNA"/>
</dbReference>
<keyword evidence="4" id="KW-1185">Reference proteome</keyword>
<reference evidence="2" key="1">
    <citation type="submission" date="2022-10" db="EMBL/GenBank/DDBJ databases">
        <authorList>
            <person name="Chen Y."/>
            <person name="Dougan E. K."/>
            <person name="Chan C."/>
            <person name="Rhodes N."/>
            <person name="Thang M."/>
        </authorList>
    </citation>
    <scope>NUCLEOTIDE SEQUENCE</scope>
</reference>
<evidence type="ECO:0000313" key="2">
    <source>
        <dbReference type="EMBL" id="CAI4011715.1"/>
    </source>
</evidence>
<comment type="caution">
    <text evidence="2">The sequence shown here is derived from an EMBL/GenBank/DDBJ whole genome shotgun (WGS) entry which is preliminary data.</text>
</comment>
<dbReference type="OrthoDB" id="435382at2759"/>
<name>A0A9P1DLB1_9DINO</name>
<dbReference type="AlphaFoldDB" id="A0A9P1DLB1"/>
<feature type="region of interest" description="Disordered" evidence="1">
    <location>
        <begin position="163"/>
        <end position="190"/>
    </location>
</feature>
<dbReference type="Proteomes" id="UP001152797">
    <property type="component" value="Unassembled WGS sequence"/>
</dbReference>
<organism evidence="2">
    <name type="scientific">Cladocopium goreaui</name>
    <dbReference type="NCBI Taxonomy" id="2562237"/>
    <lineage>
        <taxon>Eukaryota</taxon>
        <taxon>Sar</taxon>
        <taxon>Alveolata</taxon>
        <taxon>Dinophyceae</taxon>
        <taxon>Suessiales</taxon>
        <taxon>Symbiodiniaceae</taxon>
        <taxon>Cladocopium</taxon>
    </lineage>
</organism>
<proteinExistence type="predicted"/>
<evidence type="ECO:0000313" key="3">
    <source>
        <dbReference type="EMBL" id="CAL4799027.1"/>
    </source>
</evidence>
<accession>A0A9P1DLB1</accession>